<evidence type="ECO:0000256" key="2">
    <source>
        <dbReference type="ARBA" id="ARBA00009370"/>
    </source>
</evidence>
<dbReference type="EC" id="3.4.21.89" evidence="3 7"/>
<sequence length="173" mass="20698">MKYFFNKVWNYFDVFIIAIIVVLPIRYFVVQPFLVRGESMFPTFNNLDYLFIEKISYYFSSFKRGDVIVFRSPINKSEFFIKRIIGLPGEKIEIKKGKIIIIKDDKNIEIEEPYINNLLNKNLEATINDNEYFVLGDNRNKSFDSEEWGNLKKNKIIGKVWIRVWPFRSINKD</sequence>
<comment type="catalytic activity">
    <reaction evidence="1 7">
        <text>Cleavage of hydrophobic, N-terminal signal or leader sequences from secreted and periplasmic proteins.</text>
        <dbReference type="EC" id="3.4.21.89"/>
    </reaction>
</comment>
<accession>A0A0G0C1V0</accession>
<keyword evidence="7" id="KW-1133">Transmembrane helix</keyword>
<dbReference type="InterPro" id="IPR019758">
    <property type="entry name" value="Pept_S26A_signal_pept_1_CS"/>
</dbReference>
<comment type="subcellular location">
    <subcellularLocation>
        <location evidence="8">Membrane</location>
        <topology evidence="8">Single-pass type II membrane protein</topology>
    </subcellularLocation>
</comment>
<dbReference type="InterPro" id="IPR019757">
    <property type="entry name" value="Pept_S26A_signal_pept_1_Lys-AS"/>
</dbReference>
<feature type="domain" description="Peptidase S26" evidence="9">
    <location>
        <begin position="9"/>
        <end position="165"/>
    </location>
</feature>
<dbReference type="GO" id="GO:0016020">
    <property type="term" value="C:membrane"/>
    <property type="evidence" value="ECO:0007669"/>
    <property type="project" value="UniProtKB-SubCell"/>
</dbReference>
<evidence type="ECO:0000256" key="1">
    <source>
        <dbReference type="ARBA" id="ARBA00000677"/>
    </source>
</evidence>
<dbReference type="Proteomes" id="UP000034349">
    <property type="component" value="Unassembled WGS sequence"/>
</dbReference>
<dbReference type="PROSITE" id="PS00501">
    <property type="entry name" value="SPASE_I_1"/>
    <property type="match status" value="1"/>
</dbReference>
<dbReference type="GO" id="GO:0004252">
    <property type="term" value="F:serine-type endopeptidase activity"/>
    <property type="evidence" value="ECO:0007669"/>
    <property type="project" value="InterPro"/>
</dbReference>
<comment type="similarity">
    <text evidence="2 8">Belongs to the peptidase S26 family.</text>
</comment>
<evidence type="ECO:0000256" key="7">
    <source>
        <dbReference type="RuleBase" id="RU003993"/>
    </source>
</evidence>
<reference evidence="10 11" key="1">
    <citation type="journal article" date="2015" name="Nature">
        <title>rRNA introns, odd ribosomes, and small enigmatic genomes across a large radiation of phyla.</title>
        <authorList>
            <person name="Brown C.T."/>
            <person name="Hug L.A."/>
            <person name="Thomas B.C."/>
            <person name="Sharon I."/>
            <person name="Castelle C.J."/>
            <person name="Singh A."/>
            <person name="Wilkins M.J."/>
            <person name="Williams K.H."/>
            <person name="Banfield J.F."/>
        </authorList>
    </citation>
    <scope>NUCLEOTIDE SEQUENCE [LARGE SCALE GENOMIC DNA]</scope>
</reference>
<dbReference type="EMBL" id="LBOK01000005">
    <property type="protein sequence ID" value="KKP37227.1"/>
    <property type="molecule type" value="Genomic_DNA"/>
</dbReference>
<keyword evidence="4 7" id="KW-0645">Protease</keyword>
<dbReference type="NCBIfam" id="TIGR02227">
    <property type="entry name" value="sigpep_I_bact"/>
    <property type="match status" value="1"/>
</dbReference>
<dbReference type="Gene3D" id="2.10.109.10">
    <property type="entry name" value="Umud Fragment, subunit A"/>
    <property type="match status" value="1"/>
</dbReference>
<name>A0A0G0C1V0_9BACT</name>
<dbReference type="InterPro" id="IPR000223">
    <property type="entry name" value="Pept_S26A_signal_pept_1"/>
</dbReference>
<dbReference type="PATRIC" id="fig|1618475.3.peg.77"/>
<dbReference type="PANTHER" id="PTHR43390">
    <property type="entry name" value="SIGNAL PEPTIDASE I"/>
    <property type="match status" value="1"/>
</dbReference>
<dbReference type="AlphaFoldDB" id="A0A0G0C1V0"/>
<dbReference type="Pfam" id="PF10502">
    <property type="entry name" value="Peptidase_S26"/>
    <property type="match status" value="1"/>
</dbReference>
<dbReference type="PANTHER" id="PTHR43390:SF1">
    <property type="entry name" value="CHLOROPLAST PROCESSING PEPTIDASE"/>
    <property type="match status" value="1"/>
</dbReference>
<dbReference type="PROSITE" id="PS00761">
    <property type="entry name" value="SPASE_I_3"/>
    <property type="match status" value="1"/>
</dbReference>
<protein>
    <recommendedName>
        <fullName evidence="3 7">Signal peptidase I</fullName>
        <ecNumber evidence="3 7">3.4.21.89</ecNumber>
    </recommendedName>
</protein>
<evidence type="ECO:0000256" key="4">
    <source>
        <dbReference type="ARBA" id="ARBA00022670"/>
    </source>
</evidence>
<organism evidence="10 11">
    <name type="scientific">Candidatus Roizmanbacteria bacterium GW2011_GWA2_32_13</name>
    <dbReference type="NCBI Taxonomy" id="1618475"/>
    <lineage>
        <taxon>Bacteria</taxon>
        <taxon>Candidatus Roizmaniibacteriota</taxon>
    </lineage>
</organism>
<feature type="active site" evidence="6">
    <location>
        <position position="39"/>
    </location>
</feature>
<keyword evidence="7" id="KW-0472">Membrane</keyword>
<dbReference type="CDD" id="cd06530">
    <property type="entry name" value="S26_SPase_I"/>
    <property type="match status" value="1"/>
</dbReference>
<keyword evidence="5 7" id="KW-0378">Hydrolase</keyword>
<evidence type="ECO:0000256" key="6">
    <source>
        <dbReference type="PIRSR" id="PIRSR600223-1"/>
    </source>
</evidence>
<evidence type="ECO:0000313" key="11">
    <source>
        <dbReference type="Proteomes" id="UP000034349"/>
    </source>
</evidence>
<dbReference type="InterPro" id="IPR019533">
    <property type="entry name" value="Peptidase_S26"/>
</dbReference>
<dbReference type="GO" id="GO:0009003">
    <property type="term" value="F:signal peptidase activity"/>
    <property type="evidence" value="ECO:0007669"/>
    <property type="project" value="UniProtKB-EC"/>
</dbReference>
<evidence type="ECO:0000256" key="3">
    <source>
        <dbReference type="ARBA" id="ARBA00013208"/>
    </source>
</evidence>
<dbReference type="InterPro" id="IPR036286">
    <property type="entry name" value="LexA/Signal_pep-like_sf"/>
</dbReference>
<evidence type="ECO:0000256" key="5">
    <source>
        <dbReference type="ARBA" id="ARBA00022801"/>
    </source>
</evidence>
<gene>
    <name evidence="10" type="ORF">UR23_C0005G0007</name>
</gene>
<comment type="caution">
    <text evidence="10">The sequence shown here is derived from an EMBL/GenBank/DDBJ whole genome shotgun (WGS) entry which is preliminary data.</text>
</comment>
<dbReference type="PRINTS" id="PR00727">
    <property type="entry name" value="LEADERPTASE"/>
</dbReference>
<dbReference type="GO" id="GO:0006465">
    <property type="term" value="P:signal peptide processing"/>
    <property type="evidence" value="ECO:0007669"/>
    <property type="project" value="InterPro"/>
</dbReference>
<feature type="transmembrane region" description="Helical" evidence="7">
    <location>
        <begin position="12"/>
        <end position="30"/>
    </location>
</feature>
<feature type="active site" evidence="6">
    <location>
        <position position="82"/>
    </location>
</feature>
<evidence type="ECO:0000313" key="10">
    <source>
        <dbReference type="EMBL" id="KKP37227.1"/>
    </source>
</evidence>
<dbReference type="InterPro" id="IPR019756">
    <property type="entry name" value="Pept_S26A_signal_pept_1_Ser-AS"/>
</dbReference>
<proteinExistence type="inferred from homology"/>
<evidence type="ECO:0000259" key="9">
    <source>
        <dbReference type="Pfam" id="PF10502"/>
    </source>
</evidence>
<dbReference type="PROSITE" id="PS00760">
    <property type="entry name" value="SPASE_I_2"/>
    <property type="match status" value="1"/>
</dbReference>
<evidence type="ECO:0000256" key="8">
    <source>
        <dbReference type="RuleBase" id="RU362042"/>
    </source>
</evidence>
<dbReference type="SUPFAM" id="SSF51306">
    <property type="entry name" value="LexA/Signal peptidase"/>
    <property type="match status" value="1"/>
</dbReference>
<keyword evidence="7" id="KW-0812">Transmembrane</keyword>